<accession>A0A8T0IAE0</accession>
<name>A0A8T0IAE0_CERPU</name>
<dbReference type="Proteomes" id="UP000822688">
    <property type="component" value="Chromosome 4"/>
</dbReference>
<dbReference type="AlphaFoldDB" id="A0A8T0IAE0"/>
<organism evidence="1 2">
    <name type="scientific">Ceratodon purpureus</name>
    <name type="common">Fire moss</name>
    <name type="synonym">Dicranum purpureum</name>
    <dbReference type="NCBI Taxonomy" id="3225"/>
    <lineage>
        <taxon>Eukaryota</taxon>
        <taxon>Viridiplantae</taxon>
        <taxon>Streptophyta</taxon>
        <taxon>Embryophyta</taxon>
        <taxon>Bryophyta</taxon>
        <taxon>Bryophytina</taxon>
        <taxon>Bryopsida</taxon>
        <taxon>Dicranidae</taxon>
        <taxon>Pseudoditrichales</taxon>
        <taxon>Ditrichaceae</taxon>
        <taxon>Ceratodon</taxon>
    </lineage>
</organism>
<keyword evidence="2" id="KW-1185">Reference proteome</keyword>
<sequence length="71" mass="7654">VGLGAIASHGVSIPQIYHQLHDLRLSVKVATSIHPDGSSSVEFSALHNDANCRSSARSRLLWTDYWHSSGG</sequence>
<evidence type="ECO:0000313" key="2">
    <source>
        <dbReference type="Proteomes" id="UP000822688"/>
    </source>
</evidence>
<gene>
    <name evidence="1" type="ORF">KC19_4G100400</name>
</gene>
<evidence type="ECO:0000313" key="1">
    <source>
        <dbReference type="EMBL" id="KAG0579463.1"/>
    </source>
</evidence>
<protein>
    <submittedName>
        <fullName evidence="1">Uncharacterized protein</fullName>
    </submittedName>
</protein>
<dbReference type="EMBL" id="CM026424">
    <property type="protein sequence ID" value="KAG0579463.1"/>
    <property type="molecule type" value="Genomic_DNA"/>
</dbReference>
<proteinExistence type="predicted"/>
<comment type="caution">
    <text evidence="1">The sequence shown here is derived from an EMBL/GenBank/DDBJ whole genome shotgun (WGS) entry which is preliminary data.</text>
</comment>
<feature type="non-terminal residue" evidence="1">
    <location>
        <position position="1"/>
    </location>
</feature>
<reference evidence="1" key="1">
    <citation type="submission" date="2020-06" db="EMBL/GenBank/DDBJ databases">
        <title>WGS assembly of Ceratodon purpureus strain R40.</title>
        <authorList>
            <person name="Carey S.B."/>
            <person name="Jenkins J."/>
            <person name="Shu S."/>
            <person name="Lovell J.T."/>
            <person name="Sreedasyam A."/>
            <person name="Maumus F."/>
            <person name="Tiley G.P."/>
            <person name="Fernandez-Pozo N."/>
            <person name="Barry K."/>
            <person name="Chen C."/>
            <person name="Wang M."/>
            <person name="Lipzen A."/>
            <person name="Daum C."/>
            <person name="Saski C.A."/>
            <person name="Payton A.C."/>
            <person name="Mcbreen J.C."/>
            <person name="Conrad R.E."/>
            <person name="Kollar L.M."/>
            <person name="Olsson S."/>
            <person name="Huttunen S."/>
            <person name="Landis J.B."/>
            <person name="Wickett N.J."/>
            <person name="Johnson M.G."/>
            <person name="Rensing S.A."/>
            <person name="Grimwood J."/>
            <person name="Schmutz J."/>
            <person name="Mcdaniel S.F."/>
        </authorList>
    </citation>
    <scope>NUCLEOTIDE SEQUENCE</scope>
    <source>
        <strain evidence="1">R40</strain>
    </source>
</reference>